<keyword evidence="3" id="KW-0812">Transmembrane</keyword>
<dbReference type="PANTHER" id="PTHR30531">
    <property type="entry name" value="FLAGELLAR BIOSYNTHETIC PROTEIN FLHB"/>
    <property type="match status" value="1"/>
</dbReference>
<evidence type="ECO:0000256" key="3">
    <source>
        <dbReference type="SAM" id="Phobius"/>
    </source>
</evidence>
<keyword evidence="4" id="KW-0282">Flagellum</keyword>
<reference evidence="5 6" key="2">
    <citation type="submission" date="2017-08" db="EMBL/GenBank/DDBJ databases">
        <authorList>
            <person name="de Groot N.N."/>
        </authorList>
    </citation>
    <scope>NUCLEOTIDE SEQUENCE [LARGE SCALE GENOMIC DNA]</scope>
    <source>
        <strain evidence="5">Orrdi1</strain>
    </source>
</reference>
<evidence type="ECO:0000256" key="2">
    <source>
        <dbReference type="SAM" id="MobiDB-lite"/>
    </source>
</evidence>
<keyword evidence="6" id="KW-1185">Reference proteome</keyword>
<comment type="similarity">
    <text evidence="1">Belongs to the type III secretion exporter family.</text>
</comment>
<gene>
    <name evidence="4" type="ORF">ODI_03549</name>
    <name evidence="5" type="ORF">ODI_R0607</name>
</gene>
<evidence type="ECO:0000313" key="6">
    <source>
        <dbReference type="Proteomes" id="UP000078558"/>
    </source>
</evidence>
<dbReference type="GO" id="GO:0005886">
    <property type="term" value="C:plasma membrane"/>
    <property type="evidence" value="ECO:0007669"/>
    <property type="project" value="TreeGrafter"/>
</dbReference>
<feature type="region of interest" description="Disordered" evidence="2">
    <location>
        <begin position="221"/>
        <end position="258"/>
    </location>
</feature>
<keyword evidence="3" id="KW-0472">Membrane</keyword>
<feature type="transmembrane region" description="Helical" evidence="3">
    <location>
        <begin position="148"/>
        <end position="171"/>
    </location>
</feature>
<evidence type="ECO:0000256" key="1">
    <source>
        <dbReference type="ARBA" id="ARBA00010690"/>
    </source>
</evidence>
<keyword evidence="4" id="KW-0969">Cilium</keyword>
<feature type="compositionally biased region" description="Basic and acidic residues" evidence="2">
    <location>
        <begin position="221"/>
        <end position="237"/>
    </location>
</feature>
<dbReference type="RefSeq" id="WP_067753903.1">
    <property type="nucleotide sequence ID" value="NZ_LT907988.1"/>
</dbReference>
<keyword evidence="4" id="KW-0966">Cell projection</keyword>
<dbReference type="InterPro" id="IPR029025">
    <property type="entry name" value="T3SS_substrate_exporter_C"/>
</dbReference>
<dbReference type="PANTHER" id="PTHR30531:SF12">
    <property type="entry name" value="FLAGELLAR BIOSYNTHETIC PROTEIN FLHB"/>
    <property type="match status" value="1"/>
</dbReference>
<dbReference type="GO" id="GO:0009306">
    <property type="term" value="P:protein secretion"/>
    <property type="evidence" value="ECO:0007669"/>
    <property type="project" value="InterPro"/>
</dbReference>
<dbReference type="PRINTS" id="PR00950">
    <property type="entry name" value="TYPE3IMSPROT"/>
</dbReference>
<feature type="transmembrane region" description="Helical" evidence="3">
    <location>
        <begin position="84"/>
        <end position="105"/>
    </location>
</feature>
<dbReference type="OrthoDB" id="9807950at2"/>
<proteinExistence type="inferred from homology"/>
<sequence length="363" mass="39763">MSEEKTESPTEKKLRDARLQGAALKSQDIVDSMSLLAVVVLMISATSWLAGHFNDILAEGLAFVDGDHDDTALLSALWRILRSALIASLAVVAAAAGAALLALALQVGFHPTLKPVTPRLENVNPVAGFKRLFSLRALLDLAKSIVKALIFLWIGGLVLAWLLPIALAAAYQPVRELAHLAWQACMRLLQFWLGVYLVIGLIDWFLQRMVFLRSQRMSKDEVKREHKNDEGDPIIKGERRKLQRSSADGPEPSPKAAMRQASVLVTNPTHYAVALRYHPQECPVPQILATGMDEQAAVLRELARREDVPIVANPPLARALYQAGPGAYIPEPLFEAVAAVLRWVLATAHLEQSSTLPQQASDP</sequence>
<dbReference type="Proteomes" id="UP000078558">
    <property type="component" value="Chromosome I"/>
</dbReference>
<dbReference type="Pfam" id="PF01312">
    <property type="entry name" value="Bac_export_2"/>
    <property type="match status" value="1"/>
</dbReference>
<dbReference type="AlphaFoldDB" id="A0A1C3K293"/>
<dbReference type="SUPFAM" id="SSF160544">
    <property type="entry name" value="EscU C-terminal domain-like"/>
    <property type="match status" value="1"/>
</dbReference>
<dbReference type="EMBL" id="LT907988">
    <property type="protein sequence ID" value="SOE47034.1"/>
    <property type="molecule type" value="Genomic_DNA"/>
</dbReference>
<evidence type="ECO:0000313" key="4">
    <source>
        <dbReference type="EMBL" id="SBT25621.1"/>
    </source>
</evidence>
<feature type="transmembrane region" description="Helical" evidence="3">
    <location>
        <begin position="191"/>
        <end position="211"/>
    </location>
</feature>
<protein>
    <submittedName>
        <fullName evidence="4">Flagellar biosynthesis protein FlhB</fullName>
    </submittedName>
</protein>
<accession>A0A1C3K293</accession>
<keyword evidence="3" id="KW-1133">Transmembrane helix</keyword>
<organism evidence="4 6">
    <name type="scientific">Orrella dioscoreae</name>
    <dbReference type="NCBI Taxonomy" id="1851544"/>
    <lineage>
        <taxon>Bacteria</taxon>
        <taxon>Pseudomonadati</taxon>
        <taxon>Pseudomonadota</taxon>
        <taxon>Betaproteobacteria</taxon>
        <taxon>Burkholderiales</taxon>
        <taxon>Alcaligenaceae</taxon>
        <taxon>Orrella</taxon>
    </lineage>
</organism>
<dbReference type="KEGG" id="odi:ODI_R0607"/>
<name>A0A1C3K293_9BURK</name>
<dbReference type="InterPro" id="IPR006135">
    <property type="entry name" value="T3SS_substrate_exporter"/>
</dbReference>
<dbReference type="EMBL" id="FLRC01000021">
    <property type="protein sequence ID" value="SBT25621.1"/>
    <property type="molecule type" value="Genomic_DNA"/>
</dbReference>
<feature type="transmembrane region" description="Helical" evidence="3">
    <location>
        <begin position="33"/>
        <end position="51"/>
    </location>
</feature>
<reference evidence="4 6" key="1">
    <citation type="submission" date="2016-06" db="EMBL/GenBank/DDBJ databases">
        <authorList>
            <person name="Kjaerup R.B."/>
            <person name="Dalgaard T.S."/>
            <person name="Juul-Madsen H.R."/>
        </authorList>
    </citation>
    <scope>NUCLEOTIDE SEQUENCE [LARGE SCALE GENOMIC DNA]</scope>
    <source>
        <strain evidence="4">Orrdi1</strain>
    </source>
</reference>
<dbReference type="Gene3D" id="3.40.1690.10">
    <property type="entry name" value="secretion proteins EscU"/>
    <property type="match status" value="1"/>
</dbReference>
<dbReference type="STRING" id="1851544.ODI_03549"/>
<evidence type="ECO:0000313" key="5">
    <source>
        <dbReference type="EMBL" id="SOE47034.1"/>
    </source>
</evidence>